<evidence type="ECO:0000313" key="2">
    <source>
        <dbReference type="Proteomes" id="UP000631114"/>
    </source>
</evidence>
<proteinExistence type="predicted"/>
<protein>
    <submittedName>
        <fullName evidence="1">Uncharacterized protein</fullName>
    </submittedName>
</protein>
<keyword evidence="2" id="KW-1185">Reference proteome</keyword>
<gene>
    <name evidence="1" type="ORF">IFM89_038155</name>
</gene>
<dbReference type="AlphaFoldDB" id="A0A835HZG5"/>
<comment type="caution">
    <text evidence="1">The sequence shown here is derived from an EMBL/GenBank/DDBJ whole genome shotgun (WGS) entry which is preliminary data.</text>
</comment>
<accession>A0A835HZG5</accession>
<evidence type="ECO:0000313" key="1">
    <source>
        <dbReference type="EMBL" id="KAF9607684.1"/>
    </source>
</evidence>
<dbReference type="Proteomes" id="UP000631114">
    <property type="component" value="Unassembled WGS sequence"/>
</dbReference>
<sequence>MVTIVEPLIKVLRMVDGEEATVGYLYEAMQRSKDSIATFYKNEESRYKVYWAIIDARLKKQLHNPLMAAAGLSHLYFDKLVKHDDKADKGVMEALKKMVPPEDHEAFSDQLADYIPLQANIFTPFARSLLHKKHPFPNVLDTTTTTVIVPIPLGQGVVNIEDDDIDYAENDGDDVDLDYDDIQHDYASPHFLFD</sequence>
<name>A0A835HZG5_9MAGN</name>
<reference evidence="1 2" key="1">
    <citation type="submission" date="2020-10" db="EMBL/GenBank/DDBJ databases">
        <title>The Coptis chinensis genome and diversification of protoberbering-type alkaloids.</title>
        <authorList>
            <person name="Wang B."/>
            <person name="Shu S."/>
            <person name="Song C."/>
            <person name="Liu Y."/>
        </authorList>
    </citation>
    <scope>NUCLEOTIDE SEQUENCE [LARGE SCALE GENOMIC DNA]</scope>
    <source>
        <strain evidence="1">HL-2020</strain>
        <tissue evidence="1">Leaf</tissue>
    </source>
</reference>
<dbReference type="OrthoDB" id="1934703at2759"/>
<organism evidence="1 2">
    <name type="scientific">Coptis chinensis</name>
    <dbReference type="NCBI Taxonomy" id="261450"/>
    <lineage>
        <taxon>Eukaryota</taxon>
        <taxon>Viridiplantae</taxon>
        <taxon>Streptophyta</taxon>
        <taxon>Embryophyta</taxon>
        <taxon>Tracheophyta</taxon>
        <taxon>Spermatophyta</taxon>
        <taxon>Magnoliopsida</taxon>
        <taxon>Ranunculales</taxon>
        <taxon>Ranunculaceae</taxon>
        <taxon>Coptidoideae</taxon>
        <taxon>Coptis</taxon>
    </lineage>
</organism>
<dbReference type="EMBL" id="JADFTS010000005">
    <property type="protein sequence ID" value="KAF9607684.1"/>
    <property type="molecule type" value="Genomic_DNA"/>
</dbReference>